<keyword evidence="6" id="KW-1185">Reference proteome</keyword>
<evidence type="ECO:0000313" key="5">
    <source>
        <dbReference type="EMBL" id="KAK3931268.1"/>
    </source>
</evidence>
<dbReference type="GO" id="GO:0046872">
    <property type="term" value="F:metal ion binding"/>
    <property type="evidence" value="ECO:0007669"/>
    <property type="project" value="UniProtKB-KW"/>
</dbReference>
<feature type="region of interest" description="Disordered" evidence="3">
    <location>
        <begin position="91"/>
        <end position="112"/>
    </location>
</feature>
<gene>
    <name evidence="5" type="ORF">KUF71_025527</name>
</gene>
<dbReference type="Pfam" id="PF13359">
    <property type="entry name" value="DDE_Tnp_4"/>
    <property type="match status" value="1"/>
</dbReference>
<accession>A0AAE1I160</accession>
<feature type="compositionally biased region" description="Acidic residues" evidence="3">
    <location>
        <begin position="91"/>
        <end position="100"/>
    </location>
</feature>
<dbReference type="AlphaFoldDB" id="A0AAE1I160"/>
<comment type="cofactor">
    <cofactor evidence="1">
        <name>a divalent metal cation</name>
        <dbReference type="ChEBI" id="CHEBI:60240"/>
    </cofactor>
</comment>
<evidence type="ECO:0000256" key="2">
    <source>
        <dbReference type="ARBA" id="ARBA00022723"/>
    </source>
</evidence>
<dbReference type="InterPro" id="IPR027806">
    <property type="entry name" value="HARBI1_dom"/>
</dbReference>
<proteinExistence type="predicted"/>
<organism evidence="5 6">
    <name type="scientific">Frankliniella fusca</name>
    <dbReference type="NCBI Taxonomy" id="407009"/>
    <lineage>
        <taxon>Eukaryota</taxon>
        <taxon>Metazoa</taxon>
        <taxon>Ecdysozoa</taxon>
        <taxon>Arthropoda</taxon>
        <taxon>Hexapoda</taxon>
        <taxon>Insecta</taxon>
        <taxon>Pterygota</taxon>
        <taxon>Neoptera</taxon>
        <taxon>Paraneoptera</taxon>
        <taxon>Thysanoptera</taxon>
        <taxon>Terebrantia</taxon>
        <taxon>Thripoidea</taxon>
        <taxon>Thripidae</taxon>
        <taxon>Frankliniella</taxon>
    </lineage>
</organism>
<name>A0AAE1I160_9NEOP</name>
<keyword evidence="2" id="KW-0479">Metal-binding</keyword>
<feature type="domain" description="DDE Tnp4" evidence="4">
    <location>
        <begin position="6"/>
        <end position="73"/>
    </location>
</feature>
<evidence type="ECO:0000256" key="3">
    <source>
        <dbReference type="SAM" id="MobiDB-lite"/>
    </source>
</evidence>
<dbReference type="EMBL" id="JAHWGI010001421">
    <property type="protein sequence ID" value="KAK3931268.1"/>
    <property type="molecule type" value="Genomic_DNA"/>
</dbReference>
<comment type="caution">
    <text evidence="5">The sequence shown here is derived from an EMBL/GenBank/DDBJ whole genome shotgun (WGS) entry which is preliminary data.</text>
</comment>
<sequence length="112" mass="13200">MAAERDSGYVIEPWMIIPFRQPDKETPDFRFNKTHCSDRNAVERCIGVLKERFRFLNDGRVPLYEYQKVSKFVYDLHNINLAKNEFNEVGPEEFKDDIDNPELPIGEGMQET</sequence>
<reference evidence="5" key="1">
    <citation type="submission" date="2021-07" db="EMBL/GenBank/DDBJ databases">
        <authorList>
            <person name="Catto M.A."/>
            <person name="Jacobson A."/>
            <person name="Kennedy G."/>
            <person name="Labadie P."/>
            <person name="Hunt B.G."/>
            <person name="Srinivasan R."/>
        </authorList>
    </citation>
    <scope>NUCLEOTIDE SEQUENCE</scope>
    <source>
        <strain evidence="5">PL_HMW_Pooled</strain>
        <tissue evidence="5">Head</tissue>
    </source>
</reference>
<evidence type="ECO:0000259" key="4">
    <source>
        <dbReference type="Pfam" id="PF13359"/>
    </source>
</evidence>
<evidence type="ECO:0000313" key="6">
    <source>
        <dbReference type="Proteomes" id="UP001219518"/>
    </source>
</evidence>
<protein>
    <submittedName>
        <fullName evidence="5">Nuclease</fullName>
    </submittedName>
</protein>
<reference evidence="5" key="2">
    <citation type="journal article" date="2023" name="BMC Genomics">
        <title>Pest status, molecular evolution, and epigenetic factors derived from the genome assembly of Frankliniella fusca, a thysanopteran phytovirus vector.</title>
        <authorList>
            <person name="Catto M.A."/>
            <person name="Labadie P.E."/>
            <person name="Jacobson A.L."/>
            <person name="Kennedy G.G."/>
            <person name="Srinivasan R."/>
            <person name="Hunt B.G."/>
        </authorList>
    </citation>
    <scope>NUCLEOTIDE SEQUENCE</scope>
    <source>
        <strain evidence="5">PL_HMW_Pooled</strain>
    </source>
</reference>
<dbReference type="Proteomes" id="UP001219518">
    <property type="component" value="Unassembled WGS sequence"/>
</dbReference>
<evidence type="ECO:0000256" key="1">
    <source>
        <dbReference type="ARBA" id="ARBA00001968"/>
    </source>
</evidence>